<dbReference type="Proteomes" id="UP000001194">
    <property type="component" value="Unassembled WGS sequence"/>
</dbReference>
<dbReference type="HOGENOM" id="CLU_1267082_0_0_1"/>
<dbReference type="STRING" id="486041.B0CP40"/>
<dbReference type="Pfam" id="PF23099">
    <property type="entry name" value="UTP20_C"/>
    <property type="match status" value="1"/>
</dbReference>
<evidence type="ECO:0000256" key="1">
    <source>
        <dbReference type="SAM" id="SignalP"/>
    </source>
</evidence>
<proteinExistence type="predicted"/>
<dbReference type="AlphaFoldDB" id="B0CP40"/>
<dbReference type="KEGG" id="lbc:LACBIDRAFT_301714"/>
<dbReference type="PANTHER" id="PTHR17695:SF11">
    <property type="entry name" value="SMALL SUBUNIT PROCESSOME COMPONENT 20 HOMOLOG"/>
    <property type="match status" value="1"/>
</dbReference>
<feature type="domain" description="U3 small nucleolar RNA-associated protein 20 C-terminal" evidence="2">
    <location>
        <begin position="32"/>
        <end position="107"/>
    </location>
</feature>
<dbReference type="GO" id="GO:0030686">
    <property type="term" value="C:90S preribosome"/>
    <property type="evidence" value="ECO:0007669"/>
    <property type="project" value="TreeGrafter"/>
</dbReference>
<dbReference type="PANTHER" id="PTHR17695">
    <property type="entry name" value="SMALL SUBUNIT PROCESSOME COMPONENT 20 HOMOLOG"/>
    <property type="match status" value="1"/>
</dbReference>
<protein>
    <submittedName>
        <fullName evidence="3">Predicted protein</fullName>
    </submittedName>
</protein>
<evidence type="ECO:0000259" key="2">
    <source>
        <dbReference type="Pfam" id="PF23099"/>
    </source>
</evidence>
<dbReference type="InterPro" id="IPR057525">
    <property type="entry name" value="UTP20_C"/>
</dbReference>
<dbReference type="InterPro" id="IPR052575">
    <property type="entry name" value="SSU_processome_comp_20"/>
</dbReference>
<dbReference type="EMBL" id="DS547091">
    <property type="protein sequence ID" value="EDR15411.1"/>
    <property type="molecule type" value="Genomic_DNA"/>
</dbReference>
<dbReference type="OrthoDB" id="3249728at2759"/>
<organism evidence="4">
    <name type="scientific">Laccaria bicolor (strain S238N-H82 / ATCC MYA-4686)</name>
    <name type="common">Bicoloured deceiver</name>
    <name type="synonym">Laccaria laccata var. bicolor</name>
    <dbReference type="NCBI Taxonomy" id="486041"/>
    <lineage>
        <taxon>Eukaryota</taxon>
        <taxon>Fungi</taxon>
        <taxon>Dikarya</taxon>
        <taxon>Basidiomycota</taxon>
        <taxon>Agaricomycotina</taxon>
        <taxon>Agaricomycetes</taxon>
        <taxon>Agaricomycetidae</taxon>
        <taxon>Agaricales</taxon>
        <taxon>Agaricineae</taxon>
        <taxon>Hydnangiaceae</taxon>
        <taxon>Laccaria</taxon>
    </lineage>
</organism>
<dbReference type="InParanoid" id="B0CP40"/>
<dbReference type="GeneID" id="6069826"/>
<dbReference type="GO" id="GO:0032040">
    <property type="term" value="C:small-subunit processome"/>
    <property type="evidence" value="ECO:0007669"/>
    <property type="project" value="TreeGrafter"/>
</dbReference>
<gene>
    <name evidence="3" type="ORF">LACBIDRAFT_301714</name>
</gene>
<reference evidence="3 4" key="1">
    <citation type="journal article" date="2008" name="Nature">
        <title>The genome of Laccaria bicolor provides insights into mycorrhizal symbiosis.</title>
        <authorList>
            <person name="Martin F."/>
            <person name="Aerts A."/>
            <person name="Ahren D."/>
            <person name="Brun A."/>
            <person name="Danchin E.G.J."/>
            <person name="Duchaussoy F."/>
            <person name="Gibon J."/>
            <person name="Kohler A."/>
            <person name="Lindquist E."/>
            <person name="Pereda V."/>
            <person name="Salamov A."/>
            <person name="Shapiro H.J."/>
            <person name="Wuyts J."/>
            <person name="Blaudez D."/>
            <person name="Buee M."/>
            <person name="Brokstein P."/>
            <person name="Canbaeck B."/>
            <person name="Cohen D."/>
            <person name="Courty P.E."/>
            <person name="Coutinho P.M."/>
            <person name="Delaruelle C."/>
            <person name="Detter J.C."/>
            <person name="Deveau A."/>
            <person name="DiFazio S."/>
            <person name="Duplessis S."/>
            <person name="Fraissinet-Tachet L."/>
            <person name="Lucic E."/>
            <person name="Frey-Klett P."/>
            <person name="Fourrey C."/>
            <person name="Feussner I."/>
            <person name="Gay G."/>
            <person name="Grimwood J."/>
            <person name="Hoegger P.J."/>
            <person name="Jain P."/>
            <person name="Kilaru S."/>
            <person name="Labbe J."/>
            <person name="Lin Y.C."/>
            <person name="Legue V."/>
            <person name="Le Tacon F."/>
            <person name="Marmeisse R."/>
            <person name="Melayah D."/>
            <person name="Montanini B."/>
            <person name="Muratet M."/>
            <person name="Nehls U."/>
            <person name="Niculita-Hirzel H."/>
            <person name="Oudot-Le Secq M.P."/>
            <person name="Peter M."/>
            <person name="Quesneville H."/>
            <person name="Rajashekar B."/>
            <person name="Reich M."/>
            <person name="Rouhier N."/>
            <person name="Schmutz J."/>
            <person name="Yin T."/>
            <person name="Chalot M."/>
            <person name="Henrissat B."/>
            <person name="Kuees U."/>
            <person name="Lucas S."/>
            <person name="Van de Peer Y."/>
            <person name="Podila G.K."/>
            <person name="Polle A."/>
            <person name="Pukkila P.J."/>
            <person name="Richardson P.M."/>
            <person name="Rouze P."/>
            <person name="Sanders I.R."/>
            <person name="Stajich J.E."/>
            <person name="Tunlid A."/>
            <person name="Tuskan G."/>
            <person name="Grigoriev I.V."/>
        </authorList>
    </citation>
    <scope>NUCLEOTIDE SEQUENCE [LARGE SCALE GENOMIC DNA]</scope>
    <source>
        <strain evidence="4">S238N-H82 / ATCC MYA-4686</strain>
    </source>
</reference>
<feature type="signal peptide" evidence="1">
    <location>
        <begin position="1"/>
        <end position="21"/>
    </location>
</feature>
<evidence type="ECO:0000313" key="4">
    <source>
        <dbReference type="Proteomes" id="UP000001194"/>
    </source>
</evidence>
<name>B0CP40_LACBS</name>
<accession>B0CP40</accession>
<evidence type="ECO:0000313" key="3">
    <source>
        <dbReference type="EMBL" id="EDR15411.1"/>
    </source>
</evidence>
<dbReference type="RefSeq" id="XP_001873619.1">
    <property type="nucleotide sequence ID" value="XM_001873584.1"/>
</dbReference>
<keyword evidence="1" id="KW-0732">Signal</keyword>
<sequence>MSLTYLVATTFLVHILIPVYRITEDGTVRDPQMTEFKTTVTELQDLLQSKAGVAKFVNLYNQIRQRIFGLRRERKVARVMQVATNPGAAEKRKMQRNVIKKDSRKRKDRGFLCLLLLFKCQTHHVCVILLQVKERRREAERRRSTGTCVLSPTLSFDVHHHQLHQLSAHWQNQSVYTLALSFCTFYHIHHTVTCWRFLGKVGSLRMCTKMVYSYKITK</sequence>
<keyword evidence="4" id="KW-1185">Reference proteome</keyword>
<feature type="chain" id="PRO_5002748226" evidence="1">
    <location>
        <begin position="22"/>
        <end position="218"/>
    </location>
</feature>